<dbReference type="Pfam" id="PF05630">
    <property type="entry name" value="NPP1"/>
    <property type="match status" value="1"/>
</dbReference>
<evidence type="ECO:0000313" key="3">
    <source>
        <dbReference type="Proteomes" id="UP000199301"/>
    </source>
</evidence>
<accession>A0A1H0ZQF2</accession>
<keyword evidence="3" id="KW-1185">Reference proteome</keyword>
<dbReference type="AlphaFoldDB" id="A0A1H0ZQF2"/>
<dbReference type="PANTHER" id="PTHR33657:SF6">
    <property type="entry name" value="SECRETED PROTEIN"/>
    <property type="match status" value="1"/>
</dbReference>
<feature type="compositionally biased region" description="Polar residues" evidence="1">
    <location>
        <begin position="11"/>
        <end position="25"/>
    </location>
</feature>
<name>A0A1H0ZQF2_9ACTN</name>
<sequence>MYGTAARGTTGIETSSAPTGERQSAWSVVRPGGSRGLPRVVLALKAALLLLIAFPGAAAAETVPPEIPDSSAPADAKWLPAFDYDGDGCYPSVAIGRNGTLNPGLNNSGALDGQCHDPSDLDNSNVYARAKRNNGWQAYLYDMYFQKDQAVPGVDAFGHRHDIEHVVVWVHDGSARYVSTSAHGEYNTHAASAAGWHEGTHAKVVYHKDGAGTHAFRLAGKDEQPENDWGSWHYPTLVSWNNFPGDTRAKLTGADFGSASLAIKDGAFQDNLDKAKPDGIPFDPYA</sequence>
<dbReference type="STRING" id="995062.SAMN04489718_1183"/>
<evidence type="ECO:0000256" key="1">
    <source>
        <dbReference type="SAM" id="MobiDB-lite"/>
    </source>
</evidence>
<dbReference type="RefSeq" id="WP_242687000.1">
    <property type="nucleotide sequence ID" value="NZ_FNKO01000001.1"/>
</dbReference>
<dbReference type="EMBL" id="FNKO01000001">
    <property type="protein sequence ID" value="SDQ29622.1"/>
    <property type="molecule type" value="Genomic_DNA"/>
</dbReference>
<gene>
    <name evidence="2" type="ORF">SAMN04489718_1183</name>
</gene>
<reference evidence="3" key="1">
    <citation type="submission" date="2016-10" db="EMBL/GenBank/DDBJ databases">
        <authorList>
            <person name="Varghese N."/>
            <person name="Submissions S."/>
        </authorList>
    </citation>
    <scope>NUCLEOTIDE SEQUENCE [LARGE SCALE GENOMIC DNA]</scope>
    <source>
        <strain evidence="3">DSM 45459</strain>
    </source>
</reference>
<dbReference type="Proteomes" id="UP000199301">
    <property type="component" value="Unassembled WGS sequence"/>
</dbReference>
<protein>
    <submittedName>
        <fullName evidence="2">Necrosis inducing protein (NPP1)</fullName>
    </submittedName>
</protein>
<organism evidence="2 3">
    <name type="scientific">Actinopolyspora saharensis</name>
    <dbReference type="NCBI Taxonomy" id="995062"/>
    <lineage>
        <taxon>Bacteria</taxon>
        <taxon>Bacillati</taxon>
        <taxon>Actinomycetota</taxon>
        <taxon>Actinomycetes</taxon>
        <taxon>Actinopolysporales</taxon>
        <taxon>Actinopolysporaceae</taxon>
        <taxon>Actinopolyspora</taxon>
    </lineage>
</organism>
<dbReference type="InterPro" id="IPR008701">
    <property type="entry name" value="NPP1"/>
</dbReference>
<feature type="region of interest" description="Disordered" evidence="1">
    <location>
        <begin position="1"/>
        <end position="25"/>
    </location>
</feature>
<dbReference type="PANTHER" id="PTHR33657">
    <property type="entry name" value="DOMAIN PROTEIN, PUTATIVE (AFU_ORTHOLOGUE AFUA_5G00600)-RELATED"/>
    <property type="match status" value="1"/>
</dbReference>
<proteinExistence type="predicted"/>
<evidence type="ECO:0000313" key="2">
    <source>
        <dbReference type="EMBL" id="SDQ29622.1"/>
    </source>
</evidence>
<dbReference type="PIRSF" id="PIRSF029958">
    <property type="entry name" value="Necrosis-inducing_protein"/>
    <property type="match status" value="1"/>
</dbReference>